<dbReference type="RefSeq" id="WP_209556529.1">
    <property type="nucleotide sequence ID" value="NZ_JAEDXU010000002.1"/>
</dbReference>
<dbReference type="Gene3D" id="1.10.150.240">
    <property type="entry name" value="Putative phosphatase, domain 2"/>
    <property type="match status" value="1"/>
</dbReference>
<proteinExistence type="predicted"/>
<dbReference type="InterPro" id="IPR041492">
    <property type="entry name" value="HAD_2"/>
</dbReference>
<protein>
    <submittedName>
        <fullName evidence="1">HAD family phosphatase</fullName>
    </submittedName>
</protein>
<dbReference type="InterPro" id="IPR036412">
    <property type="entry name" value="HAD-like_sf"/>
</dbReference>
<gene>
    <name evidence="1" type="ORF">I6N96_05580</name>
</gene>
<dbReference type="PANTHER" id="PTHR43434">
    <property type="entry name" value="PHOSPHOGLYCOLATE PHOSPHATASE"/>
    <property type="match status" value="1"/>
</dbReference>
<sequence length="226" mass="26071">MSRQAIIFDMDGVIVDTEFLDYRIQKEFIAQENGGVSKDEQIDYSSLIGRSYDDLYRTMQTFIYQEHSLESLKEKFQVFNAERYQALDYQELFRSDIKAILEEAKQEGRLLAVASSSEYEHILEVLEACGIASYFDVIYSGEFVKESKPNPEIYRNTLTKLGVSPERSLAIEDSSHGIKAAKRAGIQTIAYREIRMNIDQSEADYLGENMLEIRKIITTHFNNIDK</sequence>
<dbReference type="Proteomes" id="UP000673375">
    <property type="component" value="Unassembled WGS sequence"/>
</dbReference>
<dbReference type="SFLD" id="SFLDG01135">
    <property type="entry name" value="C1.5.6:_HAD__Beta-PGM__Phospha"/>
    <property type="match status" value="1"/>
</dbReference>
<dbReference type="InterPro" id="IPR023214">
    <property type="entry name" value="HAD_sf"/>
</dbReference>
<dbReference type="NCBIfam" id="TIGR01509">
    <property type="entry name" value="HAD-SF-IA-v3"/>
    <property type="match status" value="1"/>
</dbReference>
<accession>A0ABS4CIJ4</accession>
<evidence type="ECO:0000313" key="2">
    <source>
        <dbReference type="Proteomes" id="UP000673375"/>
    </source>
</evidence>
<keyword evidence="2" id="KW-1185">Reference proteome</keyword>
<dbReference type="NCBIfam" id="TIGR01549">
    <property type="entry name" value="HAD-SF-IA-v1"/>
    <property type="match status" value="1"/>
</dbReference>
<dbReference type="Gene3D" id="3.40.50.1000">
    <property type="entry name" value="HAD superfamily/HAD-like"/>
    <property type="match status" value="1"/>
</dbReference>
<dbReference type="InterPro" id="IPR050155">
    <property type="entry name" value="HAD-like_hydrolase_sf"/>
</dbReference>
<dbReference type="InterPro" id="IPR006439">
    <property type="entry name" value="HAD-SF_hydro_IA"/>
</dbReference>
<dbReference type="InterPro" id="IPR023198">
    <property type="entry name" value="PGP-like_dom2"/>
</dbReference>
<dbReference type="Pfam" id="PF13419">
    <property type="entry name" value="HAD_2"/>
    <property type="match status" value="1"/>
</dbReference>
<comment type="caution">
    <text evidence="1">The sequence shown here is derived from an EMBL/GenBank/DDBJ whole genome shotgun (WGS) entry which is preliminary data.</text>
</comment>
<organism evidence="1 2">
    <name type="scientific">Enterococcus larvae</name>
    <dbReference type="NCBI Taxonomy" id="2794352"/>
    <lineage>
        <taxon>Bacteria</taxon>
        <taxon>Bacillati</taxon>
        <taxon>Bacillota</taxon>
        <taxon>Bacilli</taxon>
        <taxon>Lactobacillales</taxon>
        <taxon>Enterococcaceae</taxon>
        <taxon>Enterococcus</taxon>
    </lineage>
</organism>
<dbReference type="SFLD" id="SFLDS00003">
    <property type="entry name" value="Haloacid_Dehalogenase"/>
    <property type="match status" value="1"/>
</dbReference>
<reference evidence="1 2" key="1">
    <citation type="submission" date="2020-12" db="EMBL/GenBank/DDBJ databases">
        <title>Vagococcus allomyrinae sp. nov. and Enterococcus lavae sp. nov., isolated from the larvae of Allomyrina dichotoma.</title>
        <authorList>
            <person name="Lee S.D."/>
        </authorList>
    </citation>
    <scope>NUCLEOTIDE SEQUENCE [LARGE SCALE GENOMIC DNA]</scope>
    <source>
        <strain evidence="1 2">BWM-S5</strain>
    </source>
</reference>
<name>A0ABS4CIJ4_9ENTE</name>
<dbReference type="EMBL" id="JAEDXU010000002">
    <property type="protein sequence ID" value="MBP1045742.1"/>
    <property type="molecule type" value="Genomic_DNA"/>
</dbReference>
<dbReference type="PANTHER" id="PTHR43434:SF1">
    <property type="entry name" value="PHOSPHOGLYCOLATE PHOSPHATASE"/>
    <property type="match status" value="1"/>
</dbReference>
<dbReference type="SUPFAM" id="SSF56784">
    <property type="entry name" value="HAD-like"/>
    <property type="match status" value="1"/>
</dbReference>
<evidence type="ECO:0000313" key="1">
    <source>
        <dbReference type="EMBL" id="MBP1045742.1"/>
    </source>
</evidence>
<dbReference type="SFLD" id="SFLDG01129">
    <property type="entry name" value="C1.5:_HAD__Beta-PGM__Phosphata"/>
    <property type="match status" value="1"/>
</dbReference>